<evidence type="ECO:0000313" key="3">
    <source>
        <dbReference type="Proteomes" id="UP000275579"/>
    </source>
</evidence>
<organism evidence="2 3">
    <name type="scientific">Streptomyces lydicus</name>
    <dbReference type="NCBI Taxonomy" id="47763"/>
    <lineage>
        <taxon>Bacteria</taxon>
        <taxon>Bacillati</taxon>
        <taxon>Actinomycetota</taxon>
        <taxon>Actinomycetes</taxon>
        <taxon>Kitasatosporales</taxon>
        <taxon>Streptomycetaceae</taxon>
        <taxon>Streptomyces</taxon>
    </lineage>
</organism>
<dbReference type="Proteomes" id="UP000275579">
    <property type="component" value="Chromosome"/>
</dbReference>
<protein>
    <recommendedName>
        <fullName evidence="4">Sel1 repeat family protein</fullName>
    </recommendedName>
</protein>
<evidence type="ECO:0000256" key="1">
    <source>
        <dbReference type="SAM" id="MobiDB-lite"/>
    </source>
</evidence>
<name>A0A3S9YM56_9ACTN</name>
<sequence>MQTPRTLDDFLHDARAFPDDDFGEEEKRVSRRQLEGDFTDAVLRGSAWGGYPHPAILQPPFAAGRPAPAARRERAARQLRVLSFWTVRGPHAARHIASLATTHQIDPDSSMAFACLLHLAGRDEQAEFLWQFAAGAGKSASAECLYLLHLTRGELRHARHWARQAAELDAGDADPRRHIPPSPPRRDLEPLTSLMLLRALRILRGQNTCTAERWTMETFCTHAGMLSRSLTVAVQGLTAEPTDEADALAWPDLALADQLHECQV</sequence>
<accession>A0A3S9YM56</accession>
<feature type="region of interest" description="Disordered" evidence="1">
    <location>
        <begin position="166"/>
        <end position="186"/>
    </location>
</feature>
<reference evidence="2 3" key="1">
    <citation type="submission" date="2018-04" db="EMBL/GenBank/DDBJ databases">
        <title>Complete genome sequences of Streptomyces lydicus strain WYEC and characterization of antagonistic properties of biological control agents.</title>
        <authorList>
            <person name="Mariita R.M."/>
            <person name="Sello J.K."/>
        </authorList>
    </citation>
    <scope>NUCLEOTIDE SEQUENCE [LARGE SCALE GENOMIC DNA]</scope>
    <source>
        <strain evidence="2 3">WYEC 108</strain>
    </source>
</reference>
<dbReference type="EMBL" id="CP029042">
    <property type="protein sequence ID" value="AZS76153.1"/>
    <property type="molecule type" value="Genomic_DNA"/>
</dbReference>
<dbReference type="AlphaFoldDB" id="A0A3S9YM56"/>
<dbReference type="RefSeq" id="WP_127154840.1">
    <property type="nucleotide sequence ID" value="NZ_CP029042.1"/>
</dbReference>
<proteinExistence type="predicted"/>
<gene>
    <name evidence="2" type="ORF">DDE74_39670</name>
</gene>
<evidence type="ECO:0008006" key="4">
    <source>
        <dbReference type="Google" id="ProtNLM"/>
    </source>
</evidence>
<evidence type="ECO:0000313" key="2">
    <source>
        <dbReference type="EMBL" id="AZS76153.1"/>
    </source>
</evidence>